<keyword evidence="2" id="KW-1185">Reference proteome</keyword>
<organism evidence="1 2">
    <name type="scientific">Methanocaldococcus lauensis</name>
    <dbReference type="NCBI Taxonomy" id="2546128"/>
    <lineage>
        <taxon>Archaea</taxon>
        <taxon>Methanobacteriati</taxon>
        <taxon>Methanobacteriota</taxon>
        <taxon>Methanomada group</taxon>
        <taxon>Methanococci</taxon>
        <taxon>Methanococcales</taxon>
        <taxon>Methanocaldococcaceae</taxon>
        <taxon>Methanocaldococcus</taxon>
    </lineage>
</organism>
<dbReference type="KEGG" id="mesg:MLAUSG7_0908"/>
<accession>A0A8D6SXJ3</accession>
<gene>
    <name evidence="1" type="ORF">MLAUSG7_0908</name>
</gene>
<evidence type="ECO:0000313" key="2">
    <source>
        <dbReference type="Proteomes" id="UP000679213"/>
    </source>
</evidence>
<dbReference type="AlphaFoldDB" id="A0A8D6SXJ3"/>
<name>A0A8D6SXJ3_9EURY</name>
<protein>
    <submittedName>
        <fullName evidence="1">Uncharacterized protein</fullName>
    </submittedName>
</protein>
<dbReference type="Proteomes" id="UP000679213">
    <property type="component" value="Chromosome I"/>
</dbReference>
<reference evidence="1 2" key="1">
    <citation type="submission" date="2020-04" db="EMBL/GenBank/DDBJ databases">
        <authorList>
            <consortium name="Genoscope - CEA"/>
            <person name="William W."/>
        </authorList>
    </citation>
    <scope>NUCLEOTIDE SEQUENCE [LARGE SCALE GENOMIC DNA]</scope>
    <source>
        <strain evidence="1 2">SG7</strain>
    </source>
</reference>
<proteinExistence type="predicted"/>
<dbReference type="EMBL" id="LR792632">
    <property type="protein sequence ID" value="CAB3288806.1"/>
    <property type="molecule type" value="Genomic_DNA"/>
</dbReference>
<evidence type="ECO:0000313" key="1">
    <source>
        <dbReference type="EMBL" id="CAB3288806.1"/>
    </source>
</evidence>
<sequence>MNFANSLTLPFEKKYVDNEKERNTHIGDINE</sequence>